<evidence type="ECO:0000256" key="2">
    <source>
        <dbReference type="ARBA" id="ARBA00007118"/>
    </source>
</evidence>
<dbReference type="Pfam" id="PF00881">
    <property type="entry name" value="Nitroreductase"/>
    <property type="match status" value="1"/>
</dbReference>
<evidence type="ECO:0000256" key="6">
    <source>
        <dbReference type="ARBA" id="ARBA00023002"/>
    </source>
</evidence>
<dbReference type="EMBL" id="AP019308">
    <property type="protein sequence ID" value="BBH20476.1"/>
    <property type="molecule type" value="Genomic_DNA"/>
</dbReference>
<dbReference type="AlphaFoldDB" id="A0A3G9IQ24"/>
<keyword evidence="7" id="KW-0520">NAD</keyword>
<comment type="cofactor">
    <cofactor evidence="1">
        <name>FMN</name>
        <dbReference type="ChEBI" id="CHEBI:58210"/>
    </cofactor>
</comment>
<dbReference type="KEGG" id="pbk:Back11_18210"/>
<evidence type="ECO:0000313" key="9">
    <source>
        <dbReference type="Proteomes" id="UP000275368"/>
    </source>
</evidence>
<dbReference type="InterPro" id="IPR026021">
    <property type="entry name" value="YdjA-like"/>
</dbReference>
<dbReference type="Proteomes" id="UP000275368">
    <property type="component" value="Chromosome"/>
</dbReference>
<evidence type="ECO:0000313" key="8">
    <source>
        <dbReference type="EMBL" id="BBH20476.1"/>
    </source>
</evidence>
<comment type="similarity">
    <text evidence="2">Belongs to the nitroreductase family.</text>
</comment>
<evidence type="ECO:0000256" key="4">
    <source>
        <dbReference type="ARBA" id="ARBA00022643"/>
    </source>
</evidence>
<keyword evidence="3" id="KW-0285">Flavoprotein</keyword>
<reference evidence="8 9" key="1">
    <citation type="submission" date="2018-11" db="EMBL/GenBank/DDBJ databases">
        <title>Complete genome sequence of Paenibacillus baekrokdamisoli strain KCTC 33723.</title>
        <authorList>
            <person name="Kang S.W."/>
            <person name="Lee K.C."/>
            <person name="Kim K.K."/>
            <person name="Kim J.S."/>
            <person name="Kim D.S."/>
            <person name="Ko S.H."/>
            <person name="Yang S.H."/>
            <person name="Lee J.S."/>
        </authorList>
    </citation>
    <scope>NUCLEOTIDE SEQUENCE [LARGE SCALE GENOMIC DNA]</scope>
    <source>
        <strain evidence="8 9">KCTC 33723</strain>
    </source>
</reference>
<dbReference type="InterPro" id="IPR052530">
    <property type="entry name" value="NAD(P)H_nitroreductase"/>
</dbReference>
<sequence length="187" mass="21112">MTINVIDAMKKRRAIRQFDGRLVEEDKIRTLLETAILAPNDRMRQPWHFYIIQGAGKVNFTQLAEEYLQERFPTKPNLVQESLKVLNNTPLLIVITADQIANDADASEDNVFASCCAAHSIWLAAEELGLGCVWRTRGIALVRDARLNELLHCPPEQKVIGTLCLGYPAEQPPIPARTSYTEKVTWV</sequence>
<dbReference type="InterPro" id="IPR000415">
    <property type="entry name" value="Nitroreductase-like"/>
</dbReference>
<dbReference type="SUPFAM" id="SSF55469">
    <property type="entry name" value="FMN-dependent nitroreductase-like"/>
    <property type="match status" value="1"/>
</dbReference>
<proteinExistence type="inferred from homology"/>
<dbReference type="PANTHER" id="PTHR43821:SF1">
    <property type="entry name" value="NAD(P)H NITROREDUCTASE YDJA-RELATED"/>
    <property type="match status" value="1"/>
</dbReference>
<protein>
    <submittedName>
        <fullName evidence="8">Nitroreductase</fullName>
    </submittedName>
</protein>
<dbReference type="GO" id="GO:0016491">
    <property type="term" value="F:oxidoreductase activity"/>
    <property type="evidence" value="ECO:0007669"/>
    <property type="project" value="UniProtKB-KW"/>
</dbReference>
<name>A0A3G9IQ24_9BACL</name>
<evidence type="ECO:0000256" key="5">
    <source>
        <dbReference type="ARBA" id="ARBA00022857"/>
    </source>
</evidence>
<accession>A0A3G9IQ24</accession>
<keyword evidence="9" id="KW-1185">Reference proteome</keyword>
<keyword evidence="4" id="KW-0288">FMN</keyword>
<evidence type="ECO:0000256" key="3">
    <source>
        <dbReference type="ARBA" id="ARBA00022630"/>
    </source>
</evidence>
<gene>
    <name evidence="8" type="ORF">Back11_18210</name>
</gene>
<dbReference type="CDD" id="cd02135">
    <property type="entry name" value="YdjA-like"/>
    <property type="match status" value="1"/>
</dbReference>
<dbReference type="Gene3D" id="3.40.109.10">
    <property type="entry name" value="NADH Oxidase"/>
    <property type="match status" value="1"/>
</dbReference>
<evidence type="ECO:0000256" key="1">
    <source>
        <dbReference type="ARBA" id="ARBA00001917"/>
    </source>
</evidence>
<organism evidence="8 9">
    <name type="scientific">Paenibacillus baekrokdamisoli</name>
    <dbReference type="NCBI Taxonomy" id="1712516"/>
    <lineage>
        <taxon>Bacteria</taxon>
        <taxon>Bacillati</taxon>
        <taxon>Bacillota</taxon>
        <taxon>Bacilli</taxon>
        <taxon>Bacillales</taxon>
        <taxon>Paenibacillaceae</taxon>
        <taxon>Paenibacillus</taxon>
    </lineage>
</organism>
<dbReference type="InterPro" id="IPR029479">
    <property type="entry name" value="Nitroreductase"/>
</dbReference>
<dbReference type="PANTHER" id="PTHR43821">
    <property type="entry name" value="NAD(P)H NITROREDUCTASE YDJA-RELATED"/>
    <property type="match status" value="1"/>
</dbReference>
<keyword evidence="5" id="KW-0521">NADP</keyword>
<keyword evidence="6" id="KW-0560">Oxidoreductase</keyword>
<evidence type="ECO:0000256" key="7">
    <source>
        <dbReference type="ARBA" id="ARBA00023027"/>
    </source>
</evidence>